<evidence type="ECO:0000256" key="1">
    <source>
        <dbReference type="SAM" id="Phobius"/>
    </source>
</evidence>
<evidence type="ECO:0000313" key="3">
    <source>
        <dbReference type="Proteomes" id="UP000277326"/>
    </source>
</evidence>
<comment type="caution">
    <text evidence="2">The sequence shown here is derived from an EMBL/GenBank/DDBJ whole genome shotgun (WGS) entry which is preliminary data.</text>
</comment>
<dbReference type="GeneID" id="44638230"/>
<feature type="transmembrane region" description="Helical" evidence="1">
    <location>
        <begin position="35"/>
        <end position="54"/>
    </location>
</feature>
<accession>A0A3M0DR15</accession>
<evidence type="ECO:0000313" key="2">
    <source>
        <dbReference type="EMBL" id="RMB24118.1"/>
    </source>
</evidence>
<keyword evidence="1" id="KW-0472">Membrane</keyword>
<dbReference type="Proteomes" id="UP000277326">
    <property type="component" value="Unassembled WGS sequence"/>
</dbReference>
<proteinExistence type="predicted"/>
<keyword evidence="1" id="KW-0812">Transmembrane</keyword>
<organism evidence="2 3">
    <name type="scientific">Haloplanus aerogenes</name>
    <dbReference type="NCBI Taxonomy" id="660522"/>
    <lineage>
        <taxon>Archaea</taxon>
        <taxon>Methanobacteriati</taxon>
        <taxon>Methanobacteriota</taxon>
        <taxon>Stenosarchaea group</taxon>
        <taxon>Halobacteria</taxon>
        <taxon>Halobacteriales</taxon>
        <taxon>Haloferacaceae</taxon>
        <taxon>Haloplanus</taxon>
    </lineage>
</organism>
<keyword evidence="1" id="KW-1133">Transmembrane helix</keyword>
<dbReference type="EMBL" id="REFS01000002">
    <property type="protein sequence ID" value="RMB24118.1"/>
    <property type="molecule type" value="Genomic_DNA"/>
</dbReference>
<sequence>MAGLVKTIYAAAAITVAVLGLLFVMFVVGDRDRGLLVEGAIAIILLIGLGATLLV</sequence>
<feature type="transmembrane region" description="Helical" evidence="1">
    <location>
        <begin position="6"/>
        <end position="28"/>
    </location>
</feature>
<protein>
    <submittedName>
        <fullName evidence="2">Uncharacterized protein</fullName>
    </submittedName>
</protein>
<reference evidence="2 3" key="1">
    <citation type="journal article" date="2015" name="Stand. Genomic Sci.">
        <title>Genomic Encyclopedia of Bacterial and Archaeal Type Strains, Phase III: the genomes of soil and plant-associated and newly described type strains.</title>
        <authorList>
            <person name="Whitman W.B."/>
            <person name="Woyke T."/>
            <person name="Klenk H.P."/>
            <person name="Zhou Y."/>
            <person name="Lilburn T.G."/>
            <person name="Beck B.J."/>
            <person name="De Vos P."/>
            <person name="Vandamme P."/>
            <person name="Eisen J.A."/>
            <person name="Garrity G."/>
            <person name="Hugenholtz P."/>
            <person name="Kyrpides N.C."/>
        </authorList>
    </citation>
    <scope>NUCLEOTIDE SEQUENCE [LARGE SCALE GENOMIC DNA]</scope>
    <source>
        <strain evidence="2 3">CGMCC 1.10124</strain>
    </source>
</reference>
<name>A0A3M0DR15_9EURY</name>
<dbReference type="AlphaFoldDB" id="A0A3M0DR15"/>
<dbReference type="RefSeq" id="WP_158601150.1">
    <property type="nucleotide sequence ID" value="NZ_CP034145.1"/>
</dbReference>
<gene>
    <name evidence="2" type="ORF">ATH50_1356</name>
</gene>